<evidence type="ECO:0000313" key="1">
    <source>
        <dbReference type="EMBL" id="GID69706.1"/>
    </source>
</evidence>
<reference evidence="1" key="1">
    <citation type="submission" date="2021-01" db="EMBL/GenBank/DDBJ databases">
        <title>Whole genome shotgun sequence of Actinoplanes cyaneus NBRC 14990.</title>
        <authorList>
            <person name="Komaki H."/>
            <person name="Tamura T."/>
        </authorList>
    </citation>
    <scope>NUCLEOTIDE SEQUENCE</scope>
    <source>
        <strain evidence="1">NBRC 14990</strain>
    </source>
</reference>
<gene>
    <name evidence="1" type="ORF">Acy02nite_75870</name>
</gene>
<keyword evidence="2" id="KW-1185">Reference proteome</keyword>
<proteinExistence type="predicted"/>
<organism evidence="1 2">
    <name type="scientific">Actinoplanes cyaneus</name>
    <dbReference type="NCBI Taxonomy" id="52696"/>
    <lineage>
        <taxon>Bacteria</taxon>
        <taxon>Bacillati</taxon>
        <taxon>Actinomycetota</taxon>
        <taxon>Actinomycetes</taxon>
        <taxon>Micromonosporales</taxon>
        <taxon>Micromonosporaceae</taxon>
        <taxon>Actinoplanes</taxon>
    </lineage>
</organism>
<sequence length="111" mass="11844">MILGFGVGACLWGSVFVYLKALGEGALPSESRIPEVPAGATVVSRDKGCGSGGCWWELLVEPPAGQSPEELERRMGLTGMQHRAPTLFDPGSIYIATDTFQGRLRISVGYD</sequence>
<dbReference type="AlphaFoldDB" id="A0A919IR67"/>
<dbReference type="Proteomes" id="UP000619479">
    <property type="component" value="Unassembled WGS sequence"/>
</dbReference>
<accession>A0A919IR67</accession>
<dbReference type="EMBL" id="BOMH01000066">
    <property type="protein sequence ID" value="GID69706.1"/>
    <property type="molecule type" value="Genomic_DNA"/>
</dbReference>
<protein>
    <submittedName>
        <fullName evidence="1">Uncharacterized protein</fullName>
    </submittedName>
</protein>
<name>A0A919IR67_9ACTN</name>
<evidence type="ECO:0000313" key="2">
    <source>
        <dbReference type="Proteomes" id="UP000619479"/>
    </source>
</evidence>
<comment type="caution">
    <text evidence="1">The sequence shown here is derived from an EMBL/GenBank/DDBJ whole genome shotgun (WGS) entry which is preliminary data.</text>
</comment>